<dbReference type="Proteomes" id="UP001215598">
    <property type="component" value="Unassembled WGS sequence"/>
</dbReference>
<comment type="caution">
    <text evidence="2">The sequence shown here is derived from an EMBL/GenBank/DDBJ whole genome shotgun (WGS) entry which is preliminary data.</text>
</comment>
<feature type="compositionally biased region" description="Acidic residues" evidence="1">
    <location>
        <begin position="9"/>
        <end position="30"/>
    </location>
</feature>
<evidence type="ECO:0000313" key="3">
    <source>
        <dbReference type="Proteomes" id="UP001215598"/>
    </source>
</evidence>
<gene>
    <name evidence="2" type="ORF">B0H16DRAFT_1726871</name>
</gene>
<sequence>MSPNPYIDDCAEEVPDAEMNDGPSDSESDSEEARVRRQDRELFRMPEILATHEACLREAGPYRILTHLLPSGAVTPAWHKNQLEDMPSRAPSPMIPLLPPIQTGSPALTPDYIPFNHTHHQPHSFPLSMEQLRQRTPLFLADPDSRGPTPFSQRGESWGPTPAVPQLCLQTPLFRNPPASEFLDLAAELSGADDDSDDPDENKETLSDKELLNDEPIHDVVPAVSFRPVADDPDDNGDELHAIAQQYEDEAACELAAPQQLRL</sequence>
<name>A0AAD7IML1_9AGAR</name>
<protein>
    <submittedName>
        <fullName evidence="2">Uncharacterized protein</fullName>
    </submittedName>
</protein>
<feature type="compositionally biased region" description="Acidic residues" evidence="1">
    <location>
        <begin position="191"/>
        <end position="201"/>
    </location>
</feature>
<dbReference type="EMBL" id="JARKIB010000083">
    <property type="protein sequence ID" value="KAJ7745303.1"/>
    <property type="molecule type" value="Genomic_DNA"/>
</dbReference>
<feature type="compositionally biased region" description="Basic and acidic residues" evidence="1">
    <location>
        <begin position="202"/>
        <end position="218"/>
    </location>
</feature>
<feature type="region of interest" description="Disordered" evidence="1">
    <location>
        <begin position="190"/>
        <end position="218"/>
    </location>
</feature>
<proteinExistence type="predicted"/>
<evidence type="ECO:0000256" key="1">
    <source>
        <dbReference type="SAM" id="MobiDB-lite"/>
    </source>
</evidence>
<organism evidence="2 3">
    <name type="scientific">Mycena metata</name>
    <dbReference type="NCBI Taxonomy" id="1033252"/>
    <lineage>
        <taxon>Eukaryota</taxon>
        <taxon>Fungi</taxon>
        <taxon>Dikarya</taxon>
        <taxon>Basidiomycota</taxon>
        <taxon>Agaricomycotina</taxon>
        <taxon>Agaricomycetes</taxon>
        <taxon>Agaricomycetidae</taxon>
        <taxon>Agaricales</taxon>
        <taxon>Marasmiineae</taxon>
        <taxon>Mycenaceae</taxon>
        <taxon>Mycena</taxon>
    </lineage>
</organism>
<evidence type="ECO:0000313" key="2">
    <source>
        <dbReference type="EMBL" id="KAJ7745303.1"/>
    </source>
</evidence>
<reference evidence="2" key="1">
    <citation type="submission" date="2023-03" db="EMBL/GenBank/DDBJ databases">
        <title>Massive genome expansion in bonnet fungi (Mycena s.s.) driven by repeated elements and novel gene families across ecological guilds.</title>
        <authorList>
            <consortium name="Lawrence Berkeley National Laboratory"/>
            <person name="Harder C.B."/>
            <person name="Miyauchi S."/>
            <person name="Viragh M."/>
            <person name="Kuo A."/>
            <person name="Thoen E."/>
            <person name="Andreopoulos B."/>
            <person name="Lu D."/>
            <person name="Skrede I."/>
            <person name="Drula E."/>
            <person name="Henrissat B."/>
            <person name="Morin E."/>
            <person name="Kohler A."/>
            <person name="Barry K."/>
            <person name="LaButti K."/>
            <person name="Morin E."/>
            <person name="Salamov A."/>
            <person name="Lipzen A."/>
            <person name="Mereny Z."/>
            <person name="Hegedus B."/>
            <person name="Baldrian P."/>
            <person name="Stursova M."/>
            <person name="Weitz H."/>
            <person name="Taylor A."/>
            <person name="Grigoriev I.V."/>
            <person name="Nagy L.G."/>
            <person name="Martin F."/>
            <person name="Kauserud H."/>
        </authorList>
    </citation>
    <scope>NUCLEOTIDE SEQUENCE</scope>
    <source>
        <strain evidence="2">CBHHK182m</strain>
    </source>
</reference>
<keyword evidence="3" id="KW-1185">Reference proteome</keyword>
<accession>A0AAD7IML1</accession>
<feature type="region of interest" description="Disordered" evidence="1">
    <location>
        <begin position="1"/>
        <end position="39"/>
    </location>
</feature>
<dbReference type="AlphaFoldDB" id="A0AAD7IML1"/>